<feature type="compositionally biased region" description="Low complexity" evidence="1">
    <location>
        <begin position="27"/>
        <end position="36"/>
    </location>
</feature>
<name>A0A836H7M4_9TRYP</name>
<protein>
    <recommendedName>
        <fullName evidence="2">IQ motif and ubiquitin-like domain-containing protein</fullName>
    </recommendedName>
</protein>
<feature type="compositionally biased region" description="Basic and acidic residues" evidence="1">
    <location>
        <begin position="170"/>
        <end position="180"/>
    </location>
</feature>
<proteinExistence type="predicted"/>
<feature type="region of interest" description="Disordered" evidence="1">
    <location>
        <begin position="170"/>
        <end position="226"/>
    </location>
</feature>
<dbReference type="AlphaFoldDB" id="A0A836H7M4"/>
<dbReference type="OrthoDB" id="10265862at2759"/>
<dbReference type="InterPro" id="IPR037695">
    <property type="entry name" value="IQUB"/>
</dbReference>
<reference evidence="4" key="1">
    <citation type="journal article" date="2021" name="Microbiol. Resour. Announc.">
        <title>LGAAP: Leishmaniinae Genome Assembly and Annotation Pipeline.</title>
        <authorList>
            <person name="Almutairi H."/>
            <person name="Urbaniak M.D."/>
            <person name="Bates M.D."/>
            <person name="Jariyapan N."/>
            <person name="Kwakye-Nuako G."/>
            <person name="Thomaz-Soccol V."/>
            <person name="Al-Salem W.S."/>
            <person name="Dillon R.J."/>
            <person name="Bates P.A."/>
            <person name="Gatherer D."/>
        </authorList>
    </citation>
    <scope>NUCLEOTIDE SEQUENCE [LARGE SCALE GENOMIC DNA]</scope>
</reference>
<accession>A0A836H7M4</accession>
<dbReference type="Pfam" id="PF25805">
    <property type="entry name" value="IQUB"/>
    <property type="match status" value="2"/>
</dbReference>
<feature type="compositionally biased region" description="Polar residues" evidence="1">
    <location>
        <begin position="788"/>
        <end position="799"/>
    </location>
</feature>
<dbReference type="EMBL" id="JAFEUZ010000022">
    <property type="protein sequence ID" value="KAG5479085.1"/>
    <property type="molecule type" value="Genomic_DNA"/>
</dbReference>
<feature type="domain" description="IQ motif and ubiquitin-like" evidence="2">
    <location>
        <begin position="829"/>
        <end position="910"/>
    </location>
</feature>
<reference evidence="4" key="2">
    <citation type="journal article" date="2021" name="Sci. Data">
        <title>Chromosome-scale genome sequencing, assembly and annotation of six genomes from subfamily Leishmaniinae.</title>
        <authorList>
            <person name="Almutairi H."/>
            <person name="Urbaniak M.D."/>
            <person name="Bates M.D."/>
            <person name="Jariyapan N."/>
            <person name="Kwakye-Nuako G."/>
            <person name="Thomaz Soccol V."/>
            <person name="Al-Salem W.S."/>
            <person name="Dillon R.J."/>
            <person name="Bates P.A."/>
            <person name="Gatherer D."/>
        </authorList>
    </citation>
    <scope>NUCLEOTIDE SEQUENCE [LARGE SCALE GENOMIC DNA]</scope>
</reference>
<evidence type="ECO:0000259" key="2">
    <source>
        <dbReference type="Pfam" id="PF25805"/>
    </source>
</evidence>
<feature type="region of interest" description="Disordered" evidence="1">
    <location>
        <begin position="367"/>
        <end position="386"/>
    </location>
</feature>
<evidence type="ECO:0000313" key="3">
    <source>
        <dbReference type="EMBL" id="KAG5479085.1"/>
    </source>
</evidence>
<dbReference type="Proteomes" id="UP000673552">
    <property type="component" value="Unassembled WGS sequence"/>
</dbReference>
<dbReference type="RefSeq" id="XP_067178804.1">
    <property type="nucleotide sequence ID" value="XM_067320492.1"/>
</dbReference>
<organism evidence="3 4">
    <name type="scientific">Leishmania martiniquensis</name>
    <dbReference type="NCBI Taxonomy" id="1580590"/>
    <lineage>
        <taxon>Eukaryota</taxon>
        <taxon>Discoba</taxon>
        <taxon>Euglenozoa</taxon>
        <taxon>Kinetoplastea</taxon>
        <taxon>Metakinetoplastina</taxon>
        <taxon>Trypanosomatida</taxon>
        <taxon>Trypanosomatidae</taxon>
        <taxon>Leishmaniinae</taxon>
        <taxon>Leishmania</taxon>
    </lineage>
</organism>
<keyword evidence="4" id="KW-1185">Reference proteome</keyword>
<comment type="caution">
    <text evidence="3">The sequence shown here is derived from an EMBL/GenBank/DDBJ whole genome shotgun (WGS) entry which is preliminary data.</text>
</comment>
<feature type="compositionally biased region" description="Pro residues" evidence="1">
    <location>
        <begin position="213"/>
        <end position="224"/>
    </location>
</feature>
<dbReference type="GeneID" id="92513004"/>
<feature type="region of interest" description="Disordered" evidence="1">
    <location>
        <begin position="1"/>
        <end position="64"/>
    </location>
</feature>
<feature type="domain" description="IQ motif and ubiquitin-like" evidence="2">
    <location>
        <begin position="707"/>
        <end position="752"/>
    </location>
</feature>
<gene>
    <name evidence="3" type="ORF">LSCM1_02932</name>
</gene>
<dbReference type="KEGG" id="lmat:92513004"/>
<evidence type="ECO:0000313" key="4">
    <source>
        <dbReference type="Proteomes" id="UP000673552"/>
    </source>
</evidence>
<dbReference type="PANTHER" id="PTHR21074">
    <property type="entry name" value="IQ AND UBIQUITIN-LIKE DOMAIN-CONTAINING PROTEIN"/>
    <property type="match status" value="1"/>
</dbReference>
<feature type="region of interest" description="Disordered" evidence="1">
    <location>
        <begin position="760"/>
        <end position="802"/>
    </location>
</feature>
<feature type="compositionally biased region" description="Polar residues" evidence="1">
    <location>
        <begin position="760"/>
        <end position="779"/>
    </location>
</feature>
<sequence length="939" mass="101647">MSSNGDEFAGDPQPLTGESVHEGQEVPAAAATPPAHAEMDDLEDDWRVGHEVAPQRASQHEDSVAHCTQLHTTEEELAVDVAHDVRVRPASSSFRLYSGVGDSREDATEYEEMPAWEGEHGGAASAGSGFPSRAVDVAEHRCSVITAAAARQPTQGTQADAEVDVDVAEEHGERQDDSHGDASGGGAAAGSSEGETASANASTDPYAAKRQPVAPPRCSLPPQAPHGKVTVTVTVLPMGAVTRLEVPVQNPNIYRPTNPKTPTTAASEANGSVAPHWVLVAQDLFESIANHLIVHPQSFRIFHQHQRVRFTETLLVDCDFTSAMADRGAARGVEKGDGGHAEGAVNDRAEPIWVSLTFPVAADARGAASPEATPACDDRKGEGEEAQASLTAVPEHLCRLTSDDYVARCIRVRPRKLVVSPHVLVEGRNQGYSYDEVIHRVQALQDAQQLPASHGGRGEDGANDGAAAVLPNFAIVAILQDGFVAPGKAFLGGYRDKRHPENVRLHASTQLYHRDLEYSPFSTAKGSSANRCTRQTQTLGISRSCQTHREACVQTPRVDLILSDAHDFIVVARPYFTAAELHALRVEMAIIIQKMYRQWKARRIHAELEVAEAARQHRAGVRQRREEALQMAVEDAAQLRRDDPRSAADFERVKRDILKWRADEAACIQRDPSLSPIEIRAALLALTETELQLLQQLDQRRREVSKTQQEKRFVQTLKRMAAPKQWGTVHVCTPETQRAAELRDLYERLCLTSSGSVATAKGSTSAQSSPQGTFASSLSPPLVDSKNALHSPNGTSDSLWGTKAAAGPVPSATAAVSGAVADLPSAAAARLDILLRVKWTVREFSAGSPLTQELCELIDREADLLHRGRKEASLTSLRKRIQSLFAQFIEDPQHNPIAKEFAQTARDRTRVKAAELAKEKACHGPKVASVSCTSPARQQ</sequence>
<dbReference type="PANTHER" id="PTHR21074:SF0">
    <property type="entry name" value="IQ AND UBIQUITIN-LIKE DOMAIN-CONTAINING PROTEIN"/>
    <property type="match status" value="1"/>
</dbReference>
<dbReference type="InterPro" id="IPR057887">
    <property type="entry name" value="IQUB_helical"/>
</dbReference>
<feature type="compositionally biased region" description="Low complexity" evidence="1">
    <location>
        <begin position="189"/>
        <end position="203"/>
    </location>
</feature>
<evidence type="ECO:0000256" key="1">
    <source>
        <dbReference type="SAM" id="MobiDB-lite"/>
    </source>
</evidence>